<reference evidence="1 2" key="1">
    <citation type="journal article" name="Sci. Rep.">
        <title>Telomere-to-telomere assembled and centromere annotated genomes of the two main subspecies of the button mushroom Agaricus bisporus reveal especially polymorphic chromosome ends.</title>
        <authorList>
            <person name="Sonnenberg A.S.M."/>
            <person name="Sedaghat-Telgerd N."/>
            <person name="Lavrijssen B."/>
            <person name="Ohm R.A."/>
            <person name="Hendrickx P.M."/>
            <person name="Scholtmeijer K."/>
            <person name="Baars J.J.P."/>
            <person name="van Peer A."/>
        </authorList>
    </citation>
    <scope>NUCLEOTIDE SEQUENCE [LARGE SCALE GENOMIC DNA]</scope>
    <source>
        <strain evidence="1 2">H119_p4</strain>
    </source>
</reference>
<sequence length="116" mass="13728">MSGRVCVAKRSEPTSERRFVEEWCRYTQFGSSRCNDFYGLVQREDQGYVVFLQVRTSDDHIVYIYKQMEYDFAVLVQDVKAIIRLRSQCFLQLPKSLFATDTVGNFHIYFFIKIAL</sequence>
<evidence type="ECO:0000313" key="1">
    <source>
        <dbReference type="EMBL" id="KAF7761193.1"/>
    </source>
</evidence>
<dbReference type="AlphaFoldDB" id="A0A8H7C370"/>
<proteinExistence type="predicted"/>
<protein>
    <submittedName>
        <fullName evidence="1">Uncharacterized protein</fullName>
    </submittedName>
</protein>
<comment type="caution">
    <text evidence="1">The sequence shown here is derived from an EMBL/GenBank/DDBJ whole genome shotgun (WGS) entry which is preliminary data.</text>
</comment>
<evidence type="ECO:0000313" key="2">
    <source>
        <dbReference type="Proteomes" id="UP000629468"/>
    </source>
</evidence>
<dbReference type="Proteomes" id="UP000629468">
    <property type="component" value="Unassembled WGS sequence"/>
</dbReference>
<gene>
    <name evidence="1" type="ORF">Agabi119p4_10602</name>
</gene>
<dbReference type="EMBL" id="JABXXO010000014">
    <property type="protein sequence ID" value="KAF7761193.1"/>
    <property type="molecule type" value="Genomic_DNA"/>
</dbReference>
<name>A0A8H7C370_AGABI</name>
<accession>A0A8H7C370</accession>
<organism evidence="1 2">
    <name type="scientific">Agaricus bisporus var. burnettii</name>
    <dbReference type="NCBI Taxonomy" id="192524"/>
    <lineage>
        <taxon>Eukaryota</taxon>
        <taxon>Fungi</taxon>
        <taxon>Dikarya</taxon>
        <taxon>Basidiomycota</taxon>
        <taxon>Agaricomycotina</taxon>
        <taxon>Agaricomycetes</taxon>
        <taxon>Agaricomycetidae</taxon>
        <taxon>Agaricales</taxon>
        <taxon>Agaricineae</taxon>
        <taxon>Agaricaceae</taxon>
        <taxon>Agaricus</taxon>
    </lineage>
</organism>